<comment type="caution">
    <text evidence="2">The sequence shown here is derived from an EMBL/GenBank/DDBJ whole genome shotgun (WGS) entry which is preliminary data.</text>
</comment>
<dbReference type="InterPro" id="IPR051681">
    <property type="entry name" value="Ser/Thr_Kinases-Pseudokinases"/>
</dbReference>
<keyword evidence="2" id="KW-0675">Receptor</keyword>
<dbReference type="AlphaFoldDB" id="A0A2U1QP63"/>
<dbReference type="EMBL" id="PKPP01000006">
    <property type="protein sequence ID" value="PWA99794.1"/>
    <property type="molecule type" value="Genomic_DNA"/>
</dbReference>
<keyword evidence="2" id="KW-0808">Transferase</keyword>
<keyword evidence="3" id="KW-1185">Reference proteome</keyword>
<dbReference type="InterPro" id="IPR011009">
    <property type="entry name" value="Kinase-like_dom_sf"/>
</dbReference>
<evidence type="ECO:0000259" key="1">
    <source>
        <dbReference type="Pfam" id="PF07714"/>
    </source>
</evidence>
<protein>
    <submittedName>
        <fullName evidence="2">Protein kinase C, Ephrin receptor type-A /type-B</fullName>
    </submittedName>
</protein>
<evidence type="ECO:0000313" key="2">
    <source>
        <dbReference type="EMBL" id="PWA99794.1"/>
    </source>
</evidence>
<dbReference type="PANTHER" id="PTHR44329:SF25">
    <property type="entry name" value="PROTEIN KINASE DOMAIN-CONTAINING PROTEIN"/>
    <property type="match status" value="1"/>
</dbReference>
<dbReference type="STRING" id="35608.A0A2U1QP63"/>
<name>A0A2U1QP63_ARTAN</name>
<dbReference type="GO" id="GO:0004674">
    <property type="term" value="F:protein serine/threonine kinase activity"/>
    <property type="evidence" value="ECO:0007669"/>
    <property type="project" value="TreeGrafter"/>
</dbReference>
<dbReference type="SUPFAM" id="SSF56112">
    <property type="entry name" value="Protein kinase-like (PK-like)"/>
    <property type="match status" value="1"/>
</dbReference>
<keyword evidence="2" id="KW-0418">Kinase</keyword>
<accession>A0A2U1QP63</accession>
<feature type="domain" description="Serine-threonine/tyrosine-protein kinase catalytic" evidence="1">
    <location>
        <begin position="5"/>
        <end position="46"/>
    </location>
</feature>
<dbReference type="OrthoDB" id="4062651at2759"/>
<gene>
    <name evidence="2" type="ORF">CTI12_AA003470</name>
</gene>
<dbReference type="PANTHER" id="PTHR44329">
    <property type="entry name" value="SERINE/THREONINE-PROTEIN KINASE TNNI3K-RELATED"/>
    <property type="match status" value="1"/>
</dbReference>
<organism evidence="2 3">
    <name type="scientific">Artemisia annua</name>
    <name type="common">Sweet wormwood</name>
    <dbReference type="NCBI Taxonomy" id="35608"/>
    <lineage>
        <taxon>Eukaryota</taxon>
        <taxon>Viridiplantae</taxon>
        <taxon>Streptophyta</taxon>
        <taxon>Embryophyta</taxon>
        <taxon>Tracheophyta</taxon>
        <taxon>Spermatophyta</taxon>
        <taxon>Magnoliopsida</taxon>
        <taxon>eudicotyledons</taxon>
        <taxon>Gunneridae</taxon>
        <taxon>Pentapetalae</taxon>
        <taxon>asterids</taxon>
        <taxon>campanulids</taxon>
        <taxon>Asterales</taxon>
        <taxon>Asteraceae</taxon>
        <taxon>Asteroideae</taxon>
        <taxon>Anthemideae</taxon>
        <taxon>Artemisiinae</taxon>
        <taxon>Artemisia</taxon>
    </lineage>
</organism>
<sequence>MGGIVKDTLRPKIPEQCDPEWKQLMEQCWLADPTRRPSFAEITNRLRIMSKALQANGKQKGQQIVQ</sequence>
<dbReference type="Proteomes" id="UP000245207">
    <property type="component" value="Unassembled WGS sequence"/>
</dbReference>
<dbReference type="InterPro" id="IPR001245">
    <property type="entry name" value="Ser-Thr/Tyr_kinase_cat_dom"/>
</dbReference>
<reference evidence="2 3" key="1">
    <citation type="journal article" date="2018" name="Mol. Plant">
        <title>The genome of Artemisia annua provides insight into the evolution of Asteraceae family and artemisinin biosynthesis.</title>
        <authorList>
            <person name="Shen Q."/>
            <person name="Zhang L."/>
            <person name="Liao Z."/>
            <person name="Wang S."/>
            <person name="Yan T."/>
            <person name="Shi P."/>
            <person name="Liu M."/>
            <person name="Fu X."/>
            <person name="Pan Q."/>
            <person name="Wang Y."/>
            <person name="Lv Z."/>
            <person name="Lu X."/>
            <person name="Zhang F."/>
            <person name="Jiang W."/>
            <person name="Ma Y."/>
            <person name="Chen M."/>
            <person name="Hao X."/>
            <person name="Li L."/>
            <person name="Tang Y."/>
            <person name="Lv G."/>
            <person name="Zhou Y."/>
            <person name="Sun X."/>
            <person name="Brodelius P.E."/>
            <person name="Rose J.K.C."/>
            <person name="Tang K."/>
        </authorList>
    </citation>
    <scope>NUCLEOTIDE SEQUENCE [LARGE SCALE GENOMIC DNA]</scope>
    <source>
        <strain evidence="3">cv. Huhao1</strain>
        <tissue evidence="2">Leaf</tissue>
    </source>
</reference>
<dbReference type="Gene3D" id="1.10.510.10">
    <property type="entry name" value="Transferase(Phosphotransferase) domain 1"/>
    <property type="match status" value="1"/>
</dbReference>
<dbReference type="Pfam" id="PF07714">
    <property type="entry name" value="PK_Tyr_Ser-Thr"/>
    <property type="match status" value="1"/>
</dbReference>
<evidence type="ECO:0000313" key="3">
    <source>
        <dbReference type="Proteomes" id="UP000245207"/>
    </source>
</evidence>
<proteinExistence type="predicted"/>